<dbReference type="PANTHER" id="PTHR35099">
    <property type="entry name" value="OS02G0182700 PROTEIN"/>
    <property type="match status" value="1"/>
</dbReference>
<feature type="compositionally biased region" description="Basic and acidic residues" evidence="1">
    <location>
        <begin position="60"/>
        <end position="75"/>
    </location>
</feature>
<evidence type="ECO:0000313" key="2">
    <source>
        <dbReference type="EMBL" id="MQL91902.1"/>
    </source>
</evidence>
<accession>A0A843V0J5</accession>
<dbReference type="PANTHER" id="PTHR35099:SF2">
    <property type="entry name" value="OS02G0182700 PROTEIN"/>
    <property type="match status" value="1"/>
</dbReference>
<keyword evidence="3" id="KW-1185">Reference proteome</keyword>
<sequence length="356" mass="37837">MEEDGGEVVAAALWDDFLAAKLLFCLSRPEAAVPAARLPRKLTLPTELAWRRKGSRSRTITREGIRAAEREDARRASPTTPLSWGGDGSGTSGSVCSGGAASRRQKRARGGENGETEKGRCEAAGEKRIRLPPAKGTKHEPNQDGEPAANALGASSSSVSNKVVAVAAAAAADAVEKPAAADPVACAEPLRWKSAAHGVGPVVVGRQGKKKLFFLTVRPRAVDVQTLAELQTMKELLWQEQAALRKELASHKALYDALLEENTRLKTVESTLALQRESSPASAPCEEAKPVQAVQTQHAESAPEPQAVTSPCPASAAPEQEEEEGRPSGEAHPQSSAPRPIFLFDLNCTPEDEEDR</sequence>
<reference evidence="2" key="1">
    <citation type="submission" date="2017-07" db="EMBL/GenBank/DDBJ databases">
        <title>Taro Niue Genome Assembly and Annotation.</title>
        <authorList>
            <person name="Atibalentja N."/>
            <person name="Keating K."/>
            <person name="Fields C.J."/>
        </authorList>
    </citation>
    <scope>NUCLEOTIDE SEQUENCE</scope>
    <source>
        <strain evidence="2">Niue_2</strain>
        <tissue evidence="2">Leaf</tissue>
    </source>
</reference>
<organism evidence="2 3">
    <name type="scientific">Colocasia esculenta</name>
    <name type="common">Wild taro</name>
    <name type="synonym">Arum esculentum</name>
    <dbReference type="NCBI Taxonomy" id="4460"/>
    <lineage>
        <taxon>Eukaryota</taxon>
        <taxon>Viridiplantae</taxon>
        <taxon>Streptophyta</taxon>
        <taxon>Embryophyta</taxon>
        <taxon>Tracheophyta</taxon>
        <taxon>Spermatophyta</taxon>
        <taxon>Magnoliopsida</taxon>
        <taxon>Liliopsida</taxon>
        <taxon>Araceae</taxon>
        <taxon>Aroideae</taxon>
        <taxon>Colocasieae</taxon>
        <taxon>Colocasia</taxon>
    </lineage>
</organism>
<feature type="region of interest" description="Disordered" evidence="1">
    <location>
        <begin position="275"/>
        <end position="356"/>
    </location>
</feature>
<name>A0A843V0J5_COLES</name>
<gene>
    <name evidence="2" type="ORF">Taro_024517</name>
</gene>
<feature type="compositionally biased region" description="Basic and acidic residues" evidence="1">
    <location>
        <begin position="109"/>
        <end position="129"/>
    </location>
</feature>
<feature type="region of interest" description="Disordered" evidence="1">
    <location>
        <begin position="53"/>
        <end position="153"/>
    </location>
</feature>
<proteinExistence type="predicted"/>
<comment type="caution">
    <text evidence="2">The sequence shown here is derived from an EMBL/GenBank/DDBJ whole genome shotgun (WGS) entry which is preliminary data.</text>
</comment>
<dbReference type="AlphaFoldDB" id="A0A843V0J5"/>
<feature type="compositionally biased region" description="Low complexity" evidence="1">
    <location>
        <begin position="92"/>
        <end position="102"/>
    </location>
</feature>
<protein>
    <submittedName>
        <fullName evidence="2">Uncharacterized protein</fullName>
    </submittedName>
</protein>
<evidence type="ECO:0000313" key="3">
    <source>
        <dbReference type="Proteomes" id="UP000652761"/>
    </source>
</evidence>
<dbReference type="Proteomes" id="UP000652761">
    <property type="component" value="Unassembled WGS sequence"/>
</dbReference>
<evidence type="ECO:0000256" key="1">
    <source>
        <dbReference type="SAM" id="MobiDB-lite"/>
    </source>
</evidence>
<dbReference type="EMBL" id="NMUH01001390">
    <property type="protein sequence ID" value="MQL91902.1"/>
    <property type="molecule type" value="Genomic_DNA"/>
</dbReference>